<evidence type="ECO:0000313" key="3">
    <source>
        <dbReference type="Proteomes" id="UP000054248"/>
    </source>
</evidence>
<protein>
    <submittedName>
        <fullName evidence="2">Uncharacterized protein</fullName>
    </submittedName>
</protein>
<evidence type="ECO:0000313" key="2">
    <source>
        <dbReference type="EMBL" id="KIO23738.1"/>
    </source>
</evidence>
<keyword evidence="3" id="KW-1185">Reference proteome</keyword>
<reference evidence="3" key="2">
    <citation type="submission" date="2015-01" db="EMBL/GenBank/DDBJ databases">
        <title>Evolutionary Origins and Diversification of the Mycorrhizal Mutualists.</title>
        <authorList>
            <consortium name="DOE Joint Genome Institute"/>
            <consortium name="Mycorrhizal Genomics Consortium"/>
            <person name="Kohler A."/>
            <person name="Kuo A."/>
            <person name="Nagy L.G."/>
            <person name="Floudas D."/>
            <person name="Copeland A."/>
            <person name="Barry K.W."/>
            <person name="Cichocki N."/>
            <person name="Veneault-Fourrey C."/>
            <person name="LaButti K."/>
            <person name="Lindquist E.A."/>
            <person name="Lipzen A."/>
            <person name="Lundell T."/>
            <person name="Morin E."/>
            <person name="Murat C."/>
            <person name="Riley R."/>
            <person name="Ohm R."/>
            <person name="Sun H."/>
            <person name="Tunlid A."/>
            <person name="Henrissat B."/>
            <person name="Grigoriev I.V."/>
            <person name="Hibbett D.S."/>
            <person name="Martin F."/>
        </authorList>
    </citation>
    <scope>NUCLEOTIDE SEQUENCE [LARGE SCALE GENOMIC DNA]</scope>
    <source>
        <strain evidence="3">MUT 4182</strain>
    </source>
</reference>
<dbReference type="EMBL" id="KN823077">
    <property type="protein sequence ID" value="KIO23738.1"/>
    <property type="molecule type" value="Genomic_DNA"/>
</dbReference>
<dbReference type="HOGENOM" id="CLU_977246_0_0_1"/>
<organism evidence="2 3">
    <name type="scientific">Tulasnella calospora MUT 4182</name>
    <dbReference type="NCBI Taxonomy" id="1051891"/>
    <lineage>
        <taxon>Eukaryota</taxon>
        <taxon>Fungi</taxon>
        <taxon>Dikarya</taxon>
        <taxon>Basidiomycota</taxon>
        <taxon>Agaricomycotina</taxon>
        <taxon>Agaricomycetes</taxon>
        <taxon>Cantharellales</taxon>
        <taxon>Tulasnellaceae</taxon>
        <taxon>Tulasnella</taxon>
    </lineage>
</organism>
<name>A0A0C3KQP6_9AGAM</name>
<feature type="compositionally biased region" description="Polar residues" evidence="1">
    <location>
        <begin position="1"/>
        <end position="17"/>
    </location>
</feature>
<proteinExistence type="predicted"/>
<feature type="region of interest" description="Disordered" evidence="1">
    <location>
        <begin position="1"/>
        <end position="24"/>
    </location>
</feature>
<gene>
    <name evidence="2" type="ORF">M407DRAFT_26801</name>
</gene>
<accession>A0A0C3KQP6</accession>
<sequence length="285" mass="32917">MSLPSLTSSAKENTPNVTHVRGSSGSSISRVLASFRDNIRAAQRRTQSLVYNKPVRRYTRLVMAVHERFKRRTEQGYGPKATTLVDDGFEHAQVDRRGPKNLYGRSSNLLRLRESEQFGNGWKVYTNPEGDNYFRHEQRHLVTYINVRAPSTEQCLLRADNRLVEVGRTKDPQVAECEAYIHIVLETSVTCQVEYYFIDGSAQHPFWVHDIRTRDRGLPDFETPDHLKAILIPEFWVHIEYFAVHQKLEKSLEDELIAIFRHGCAGKSFGQPPRHTCMLARCFDK</sequence>
<dbReference type="OrthoDB" id="2674421at2759"/>
<reference evidence="2 3" key="1">
    <citation type="submission" date="2014-04" db="EMBL/GenBank/DDBJ databases">
        <authorList>
            <consortium name="DOE Joint Genome Institute"/>
            <person name="Kuo A."/>
            <person name="Girlanda M."/>
            <person name="Perotto S."/>
            <person name="Kohler A."/>
            <person name="Nagy L.G."/>
            <person name="Floudas D."/>
            <person name="Copeland A."/>
            <person name="Barry K.W."/>
            <person name="Cichocki N."/>
            <person name="Veneault-Fourrey C."/>
            <person name="LaButti K."/>
            <person name="Lindquist E.A."/>
            <person name="Lipzen A."/>
            <person name="Lundell T."/>
            <person name="Morin E."/>
            <person name="Murat C."/>
            <person name="Sun H."/>
            <person name="Tunlid A."/>
            <person name="Henrissat B."/>
            <person name="Grigoriev I.V."/>
            <person name="Hibbett D.S."/>
            <person name="Martin F."/>
            <person name="Nordberg H.P."/>
            <person name="Cantor M.N."/>
            <person name="Hua S.X."/>
        </authorList>
    </citation>
    <scope>NUCLEOTIDE SEQUENCE [LARGE SCALE GENOMIC DNA]</scope>
    <source>
        <strain evidence="2 3">MUT 4182</strain>
    </source>
</reference>
<dbReference type="STRING" id="1051891.A0A0C3KQP6"/>
<dbReference type="AlphaFoldDB" id="A0A0C3KQP6"/>
<dbReference type="Proteomes" id="UP000054248">
    <property type="component" value="Unassembled WGS sequence"/>
</dbReference>
<evidence type="ECO:0000256" key="1">
    <source>
        <dbReference type="SAM" id="MobiDB-lite"/>
    </source>
</evidence>